<dbReference type="GO" id="GO:0003677">
    <property type="term" value="F:DNA binding"/>
    <property type="evidence" value="ECO:0007669"/>
    <property type="project" value="UniProtKB-KW"/>
</dbReference>
<dbReference type="GO" id="GO:0005737">
    <property type="term" value="C:cytoplasm"/>
    <property type="evidence" value="ECO:0007669"/>
    <property type="project" value="TreeGrafter"/>
</dbReference>
<evidence type="ECO:0000256" key="2">
    <source>
        <dbReference type="ARBA" id="ARBA00023125"/>
    </source>
</evidence>
<protein>
    <submittedName>
        <fullName evidence="5">DnaJ domain protein</fullName>
    </submittedName>
</protein>
<dbReference type="SUPFAM" id="SSF49493">
    <property type="entry name" value="HSP40/DnaJ peptide-binding domain"/>
    <property type="match status" value="2"/>
</dbReference>
<accession>A0A7H1MCE8</accession>
<dbReference type="PANTHER" id="PTHR43096:SF52">
    <property type="entry name" value="DNAJ HOMOLOG 1, MITOCHONDRIAL-RELATED"/>
    <property type="match status" value="1"/>
</dbReference>
<keyword evidence="6" id="KW-1185">Reference proteome</keyword>
<dbReference type="RefSeq" id="WP_246408047.1">
    <property type="nucleotide sequence ID" value="NZ_CP060414.2"/>
</dbReference>
<proteinExistence type="predicted"/>
<gene>
    <name evidence="5" type="ORF">H7A79_0647</name>
</gene>
<keyword evidence="3" id="KW-0143">Chaperone</keyword>
<feature type="domain" description="J" evidence="4">
    <location>
        <begin position="7"/>
        <end position="71"/>
    </location>
</feature>
<dbReference type="GO" id="GO:0051082">
    <property type="term" value="F:unfolded protein binding"/>
    <property type="evidence" value="ECO:0007669"/>
    <property type="project" value="InterPro"/>
</dbReference>
<keyword evidence="2" id="KW-0238">DNA-binding</keyword>
<evidence type="ECO:0000256" key="1">
    <source>
        <dbReference type="ARBA" id="ARBA00022490"/>
    </source>
</evidence>
<organism evidence="5 6">
    <name type="scientific">Neisseria musculi</name>
    <dbReference type="NCBI Taxonomy" id="1815583"/>
    <lineage>
        <taxon>Bacteria</taxon>
        <taxon>Pseudomonadati</taxon>
        <taxon>Pseudomonadota</taxon>
        <taxon>Betaproteobacteria</taxon>
        <taxon>Neisseriales</taxon>
        <taxon>Neisseriaceae</taxon>
        <taxon>Neisseria</taxon>
    </lineage>
</organism>
<dbReference type="SUPFAM" id="SSF46565">
    <property type="entry name" value="Chaperone J-domain"/>
    <property type="match status" value="1"/>
</dbReference>
<reference evidence="5" key="1">
    <citation type="submission" date="2024-06" db="EMBL/GenBank/DDBJ databases">
        <title>Complete Genome Sequence of mouse commensal type strain Neisseria musculi.</title>
        <authorList>
            <person name="Thapa E."/>
            <person name="Aluvathingal J."/>
            <person name="Nadendla S."/>
            <person name="Mehta A."/>
            <person name="Tettelin H."/>
            <person name="Weyand N.J."/>
        </authorList>
    </citation>
    <scope>NUCLEOTIDE SEQUENCE</scope>
    <source>
        <strain evidence="5">NW831</strain>
    </source>
</reference>
<dbReference type="CDD" id="cd06257">
    <property type="entry name" value="DnaJ"/>
    <property type="match status" value="1"/>
</dbReference>
<dbReference type="PRINTS" id="PR00625">
    <property type="entry name" value="JDOMAIN"/>
</dbReference>
<dbReference type="EMBL" id="CP060414">
    <property type="protein sequence ID" value="QNT59313.1"/>
    <property type="molecule type" value="Genomic_DNA"/>
</dbReference>
<dbReference type="PANTHER" id="PTHR43096">
    <property type="entry name" value="DNAJ HOMOLOG 1, MITOCHONDRIAL-RELATED"/>
    <property type="match status" value="1"/>
</dbReference>
<dbReference type="Pfam" id="PF00226">
    <property type="entry name" value="DnaJ"/>
    <property type="match status" value="1"/>
</dbReference>
<dbReference type="Gene3D" id="2.60.260.20">
    <property type="entry name" value="Urease metallochaperone UreE, N-terminal domain"/>
    <property type="match status" value="2"/>
</dbReference>
<evidence type="ECO:0000313" key="6">
    <source>
        <dbReference type="Proteomes" id="UP000516412"/>
    </source>
</evidence>
<dbReference type="SMART" id="SM00271">
    <property type="entry name" value="DnaJ"/>
    <property type="match status" value="1"/>
</dbReference>
<dbReference type="AlphaFoldDB" id="A0A7H1MCE8"/>
<dbReference type="KEGG" id="nmus:H7A79_0647"/>
<dbReference type="PROSITE" id="PS50076">
    <property type="entry name" value="DNAJ_2"/>
    <property type="match status" value="1"/>
</dbReference>
<dbReference type="Proteomes" id="UP000516412">
    <property type="component" value="Chromosome"/>
</dbReference>
<sequence>MMATEKTYYEILGVSKDADIAEIKKAYRKLVRRYHPDVSNDPDADQKTSEINLAYNILKDPEKRAEYDEMLANPFQARQQAGSAGRGGFEGFGGFDTGAEGYQHHHFDSSRFGEGRPFGSGDFRFDDIFSAFGHAQQPRGRRPGESLQGEDQYAELSIDIASAYEGSERSLSIDMPTLNAEGEMAYERKTLHVKIPKGIGEGQQIRLRGQGLPGFNGGANGDLYLKVRFRESEELYVKSGKDIYQRIDVMPWTAAVGGKIEADTPAGRLNVNIPANSRTGQNLRLKGKGIPAKEAGDLYLTVNIVLPRADSGADRAAWQKLAEHYGVKG</sequence>
<dbReference type="GO" id="GO:0042026">
    <property type="term" value="P:protein refolding"/>
    <property type="evidence" value="ECO:0007669"/>
    <property type="project" value="TreeGrafter"/>
</dbReference>
<dbReference type="InterPro" id="IPR008971">
    <property type="entry name" value="HSP40/DnaJ_pept-bd"/>
</dbReference>
<dbReference type="InterPro" id="IPR001623">
    <property type="entry name" value="DnaJ_domain"/>
</dbReference>
<dbReference type="Gene3D" id="1.10.287.110">
    <property type="entry name" value="DnaJ domain"/>
    <property type="match status" value="1"/>
</dbReference>
<dbReference type="CDD" id="cd10747">
    <property type="entry name" value="DnaJ_C"/>
    <property type="match status" value="1"/>
</dbReference>
<dbReference type="InterPro" id="IPR036869">
    <property type="entry name" value="J_dom_sf"/>
</dbReference>
<evidence type="ECO:0000313" key="5">
    <source>
        <dbReference type="EMBL" id="QNT59313.1"/>
    </source>
</evidence>
<keyword evidence="1" id="KW-0963">Cytoplasm</keyword>
<evidence type="ECO:0000256" key="3">
    <source>
        <dbReference type="ARBA" id="ARBA00023186"/>
    </source>
</evidence>
<dbReference type="Pfam" id="PF01556">
    <property type="entry name" value="DnaJ_C"/>
    <property type="match status" value="1"/>
</dbReference>
<dbReference type="FunFam" id="2.60.260.20:FF:000008">
    <property type="entry name" value="Curved DNA-binding protein"/>
    <property type="match status" value="1"/>
</dbReference>
<name>A0A7H1MCE8_9NEIS</name>
<dbReference type="InterPro" id="IPR002939">
    <property type="entry name" value="DnaJ_C"/>
</dbReference>
<evidence type="ECO:0000259" key="4">
    <source>
        <dbReference type="PROSITE" id="PS50076"/>
    </source>
</evidence>